<evidence type="ECO:0000313" key="2">
    <source>
        <dbReference type="EMBL" id="KAG6955313.1"/>
    </source>
</evidence>
<feature type="compositionally biased region" description="Acidic residues" evidence="1">
    <location>
        <begin position="411"/>
        <end position="425"/>
    </location>
</feature>
<dbReference type="Proteomes" id="UP000688947">
    <property type="component" value="Unassembled WGS sequence"/>
</dbReference>
<sequence>MEDEHQVEQEHEEQRHSRCSSSQEEHHPVTDLEQQLVEANTTIAVLTEQLKAAKENQQKLETELAETRASTPQLMMELAVEQERLKVAEENQARLEKQLADSQARIMNELPRLETELAVAKEQLKAFGDKFKAVKQEHTLQLENITLQLKSMEENHELQQRAENLLTKSKDREPEELPAPEKLYLAPMMIMPDMSNELTCVTFVTGSSREAIDEKVQRLRGQLVPGAKAILVESEEEADNIKQSIVDRGRELTKRKRNKNPKLEVDVEFYNEPNKLSTRHADDETTTREEFLRLFKLPFAPLGELVEHIAPEIEAPEKTVDKEIPPVVTTTPLKKIVEKATPPASPTSGEEMAEEPRPSRIPSLELMGKGAPEKFFPNQRLLPSVSIMAFPFPGCDPAMLLSFLASLSEDEQPEFLEDDSDEDEQTQPLSTQEGMVQRFKIMRASMSLDDAKPTSGLRSLRDLQPMVGKELELGTTHRGRYLCGWVAIDDAFFGIASSSLLLEDVTGYLVEIATYGLVDTELPPHERQRVVAGKFPKGRPIVVLEPYYKVRMDGSEGVRVDEADEIIPWRDVPTDLMSWKNLGNEFFSTLNSQNEGRGALACYQRALEAVKSETHTLAILLTNLATCRFKVEDYAV</sequence>
<feature type="compositionally biased region" description="Basic and acidic residues" evidence="1">
    <location>
        <begin position="1"/>
        <end position="16"/>
    </location>
</feature>
<comment type="caution">
    <text evidence="2">The sequence shown here is derived from an EMBL/GenBank/DDBJ whole genome shotgun (WGS) entry which is preliminary data.</text>
</comment>
<gene>
    <name evidence="2" type="ORF">JG687_00011304</name>
</gene>
<evidence type="ECO:0008006" key="4">
    <source>
        <dbReference type="Google" id="ProtNLM"/>
    </source>
</evidence>
<organism evidence="2 3">
    <name type="scientific">Phytophthora cactorum</name>
    <dbReference type="NCBI Taxonomy" id="29920"/>
    <lineage>
        <taxon>Eukaryota</taxon>
        <taxon>Sar</taxon>
        <taxon>Stramenopiles</taxon>
        <taxon>Oomycota</taxon>
        <taxon>Peronosporomycetes</taxon>
        <taxon>Peronosporales</taxon>
        <taxon>Peronosporaceae</taxon>
        <taxon>Phytophthora</taxon>
    </lineage>
</organism>
<name>A0A8T1U503_9STRA</name>
<feature type="region of interest" description="Disordered" evidence="1">
    <location>
        <begin position="411"/>
        <end position="432"/>
    </location>
</feature>
<evidence type="ECO:0000256" key="1">
    <source>
        <dbReference type="SAM" id="MobiDB-lite"/>
    </source>
</evidence>
<accession>A0A8T1U503</accession>
<dbReference type="AlphaFoldDB" id="A0A8T1U503"/>
<proteinExistence type="predicted"/>
<feature type="region of interest" description="Disordered" evidence="1">
    <location>
        <begin position="1"/>
        <end position="35"/>
    </location>
</feature>
<dbReference type="OrthoDB" id="105969at2759"/>
<protein>
    <recommendedName>
        <fullName evidence="4">Tetratricopeptide repeat</fullName>
    </recommendedName>
</protein>
<evidence type="ECO:0000313" key="3">
    <source>
        <dbReference type="Proteomes" id="UP000688947"/>
    </source>
</evidence>
<dbReference type="VEuPathDB" id="FungiDB:PC110_g18030"/>
<feature type="region of interest" description="Disordered" evidence="1">
    <location>
        <begin position="337"/>
        <end position="365"/>
    </location>
</feature>
<reference evidence="2" key="1">
    <citation type="submission" date="2021-01" db="EMBL/GenBank/DDBJ databases">
        <title>Phytophthora aleatoria, a newly-described species from Pinus radiata is distinct from Phytophthora cactorum isolates based on comparative genomics.</title>
        <authorList>
            <person name="Mcdougal R."/>
            <person name="Panda P."/>
            <person name="Williams N."/>
            <person name="Studholme D.J."/>
        </authorList>
    </citation>
    <scope>NUCLEOTIDE SEQUENCE</scope>
    <source>
        <strain evidence="2">NZFS 3830</strain>
    </source>
</reference>
<dbReference type="EMBL" id="JAENGZ010000686">
    <property type="protein sequence ID" value="KAG6955313.1"/>
    <property type="molecule type" value="Genomic_DNA"/>
</dbReference>